<dbReference type="Gene3D" id="3.40.50.1000">
    <property type="entry name" value="HAD superfamily/HAD-like"/>
    <property type="match status" value="2"/>
</dbReference>
<evidence type="ECO:0000313" key="1">
    <source>
        <dbReference type="EMBL" id="SVE61975.1"/>
    </source>
</evidence>
<dbReference type="Pfam" id="PF13344">
    <property type="entry name" value="Hydrolase_6"/>
    <property type="match status" value="1"/>
</dbReference>
<dbReference type="AlphaFoldDB" id="A0A383F0J8"/>
<sequence>MNYKALNNGLKSVYKEYDVFLIDLWGVVHNGINLNQSAMEVLKNLNLNNKEFFLVSNAPRPRKSVGKFLEKLKMNKEYFKHIYTSGDAALDGLKSKKFGNKFF</sequence>
<dbReference type="InterPro" id="IPR023214">
    <property type="entry name" value="HAD_sf"/>
</dbReference>
<dbReference type="InterPro" id="IPR006357">
    <property type="entry name" value="HAD-SF_hydro_IIA"/>
</dbReference>
<name>A0A383F0J8_9ZZZZ</name>
<dbReference type="InterPro" id="IPR036412">
    <property type="entry name" value="HAD-like_sf"/>
</dbReference>
<organism evidence="1">
    <name type="scientific">marine metagenome</name>
    <dbReference type="NCBI Taxonomy" id="408172"/>
    <lineage>
        <taxon>unclassified sequences</taxon>
        <taxon>metagenomes</taxon>
        <taxon>ecological metagenomes</taxon>
    </lineage>
</organism>
<reference evidence="1" key="1">
    <citation type="submission" date="2018-05" db="EMBL/GenBank/DDBJ databases">
        <authorList>
            <person name="Lanie J.A."/>
            <person name="Ng W.-L."/>
            <person name="Kazmierczak K.M."/>
            <person name="Andrzejewski T.M."/>
            <person name="Davidsen T.M."/>
            <person name="Wayne K.J."/>
            <person name="Tettelin H."/>
            <person name="Glass J.I."/>
            <person name="Rusch D."/>
            <person name="Podicherti R."/>
            <person name="Tsui H.-C.T."/>
            <person name="Winkler M.E."/>
        </authorList>
    </citation>
    <scope>NUCLEOTIDE SEQUENCE</scope>
</reference>
<dbReference type="EMBL" id="UINC01230026">
    <property type="protein sequence ID" value="SVE61975.1"/>
    <property type="molecule type" value="Genomic_DNA"/>
</dbReference>
<accession>A0A383F0J8</accession>
<gene>
    <name evidence="1" type="ORF">METZ01_LOCUS514829</name>
</gene>
<dbReference type="SUPFAM" id="SSF56784">
    <property type="entry name" value="HAD-like"/>
    <property type="match status" value="1"/>
</dbReference>
<evidence type="ECO:0008006" key="2">
    <source>
        <dbReference type="Google" id="ProtNLM"/>
    </source>
</evidence>
<feature type="non-terminal residue" evidence="1">
    <location>
        <position position="103"/>
    </location>
</feature>
<proteinExistence type="predicted"/>
<protein>
    <recommendedName>
        <fullName evidence="2">TIGR01459 family HAD-type hydrolase</fullName>
    </recommendedName>
</protein>